<dbReference type="AlphaFoldDB" id="A0A9D1GXN8"/>
<keyword evidence="2" id="KW-0548">Nucleotidyltransferase</keyword>
<dbReference type="Proteomes" id="UP000886842">
    <property type="component" value="Unassembled WGS sequence"/>
</dbReference>
<dbReference type="SUPFAM" id="SSF52540">
    <property type="entry name" value="P-loop containing nucleoside triphosphate hydrolases"/>
    <property type="match status" value="1"/>
</dbReference>
<protein>
    <submittedName>
        <fullName evidence="2">DNA polymerase III subunit delta</fullName>
        <ecNumber evidence="2">2.7.7.7</ecNumber>
    </submittedName>
</protein>
<dbReference type="GO" id="GO:0006261">
    <property type="term" value="P:DNA-templated DNA replication"/>
    <property type="evidence" value="ECO:0007669"/>
    <property type="project" value="TreeGrafter"/>
</dbReference>
<keyword evidence="2" id="KW-0808">Transferase</keyword>
<dbReference type="SMART" id="SM00382">
    <property type="entry name" value="AAA"/>
    <property type="match status" value="1"/>
</dbReference>
<reference evidence="2" key="2">
    <citation type="journal article" date="2021" name="PeerJ">
        <title>Extensive microbial diversity within the chicken gut microbiome revealed by metagenomics and culture.</title>
        <authorList>
            <person name="Gilroy R."/>
            <person name="Ravi A."/>
            <person name="Getino M."/>
            <person name="Pursley I."/>
            <person name="Horton D.L."/>
            <person name="Alikhan N.F."/>
            <person name="Baker D."/>
            <person name="Gharbi K."/>
            <person name="Hall N."/>
            <person name="Watson M."/>
            <person name="Adriaenssens E.M."/>
            <person name="Foster-Nyarko E."/>
            <person name="Jarju S."/>
            <person name="Secka A."/>
            <person name="Antonio M."/>
            <person name="Oren A."/>
            <person name="Chaudhuri R.R."/>
            <person name="La Ragione R."/>
            <person name="Hildebrand F."/>
            <person name="Pallen M.J."/>
        </authorList>
    </citation>
    <scope>NUCLEOTIDE SEQUENCE</scope>
    <source>
        <strain evidence="2">ChiGjej1B1-24693</strain>
    </source>
</reference>
<dbReference type="NCBIfam" id="TIGR00678">
    <property type="entry name" value="holB"/>
    <property type="match status" value="1"/>
</dbReference>
<dbReference type="InterPro" id="IPR003593">
    <property type="entry name" value="AAA+_ATPase"/>
</dbReference>
<dbReference type="InterPro" id="IPR008921">
    <property type="entry name" value="DNA_pol3_clamp-load_cplx_C"/>
</dbReference>
<proteinExistence type="predicted"/>
<dbReference type="SUPFAM" id="SSF48019">
    <property type="entry name" value="post-AAA+ oligomerization domain-like"/>
    <property type="match status" value="1"/>
</dbReference>
<comment type="caution">
    <text evidence="2">The sequence shown here is derived from an EMBL/GenBank/DDBJ whole genome shotgun (WGS) entry which is preliminary data.</text>
</comment>
<evidence type="ECO:0000313" key="3">
    <source>
        <dbReference type="Proteomes" id="UP000886842"/>
    </source>
</evidence>
<dbReference type="GO" id="GO:0003887">
    <property type="term" value="F:DNA-directed DNA polymerase activity"/>
    <property type="evidence" value="ECO:0007669"/>
    <property type="project" value="UniProtKB-EC"/>
</dbReference>
<sequence length="392" mass="42011">MTQTSATAAPSEVLTGIWSDLVGQEKAVASLKRAVEGDRHAMTHAWLITGPPGSGRSNTARAFAAALQCPDGGCGDCTQCRTAISGAHPDVTLVRTDKLSIGVAEIRDLVRRAAMSPSLGQHQVLVVEDSDRMTEQGANALLKSIEEPAPRTVWLLCAPTVDDVVPTIRSRCRLITLRTPATAAVAHLLVDRDGIDPVDADRAARAAQGHIGRARLLARDADIWARRREILTIPYQLRGLAQCLTHAQRLVETSAADAAAATAALDETETAELSESLGMGTRGIRARNAQAALKELADQQKARQKRYQRDALDQALTELTAYYRDVLAVQTGSQAELVNIELLDQITEVAGRDGPDQTVRRIDAILGCRTALEGNVAPLLAVEALLVRLVDP</sequence>
<feature type="domain" description="AAA+ ATPase" evidence="1">
    <location>
        <begin position="42"/>
        <end position="180"/>
    </location>
</feature>
<dbReference type="NCBIfam" id="NF005926">
    <property type="entry name" value="PRK07940.1"/>
    <property type="match status" value="1"/>
</dbReference>
<dbReference type="InterPro" id="IPR004622">
    <property type="entry name" value="DNA_pol_HolB"/>
</dbReference>
<dbReference type="InterPro" id="IPR050238">
    <property type="entry name" value="DNA_Rep/Repair_Clamp_Loader"/>
</dbReference>
<gene>
    <name evidence="2" type="ORF">IAA98_09035</name>
</gene>
<reference evidence="2" key="1">
    <citation type="submission" date="2020-10" db="EMBL/GenBank/DDBJ databases">
        <authorList>
            <person name="Gilroy R."/>
        </authorList>
    </citation>
    <scope>NUCLEOTIDE SEQUENCE</scope>
    <source>
        <strain evidence="2">ChiGjej1B1-24693</strain>
    </source>
</reference>
<evidence type="ECO:0000313" key="2">
    <source>
        <dbReference type="EMBL" id="HIT75716.1"/>
    </source>
</evidence>
<dbReference type="Gene3D" id="3.40.50.300">
    <property type="entry name" value="P-loop containing nucleotide triphosphate hydrolases"/>
    <property type="match status" value="1"/>
</dbReference>
<dbReference type="PANTHER" id="PTHR11669">
    <property type="entry name" value="REPLICATION FACTOR C / DNA POLYMERASE III GAMMA-TAU SUBUNIT"/>
    <property type="match status" value="1"/>
</dbReference>
<dbReference type="GO" id="GO:0003677">
    <property type="term" value="F:DNA binding"/>
    <property type="evidence" value="ECO:0007669"/>
    <property type="project" value="InterPro"/>
</dbReference>
<accession>A0A9D1GXN8</accession>
<dbReference type="InterPro" id="IPR027417">
    <property type="entry name" value="P-loop_NTPase"/>
</dbReference>
<dbReference type="EC" id="2.7.7.7" evidence="2"/>
<name>A0A9D1GXN8_9ACTN</name>
<evidence type="ECO:0000259" key="1">
    <source>
        <dbReference type="SMART" id="SM00382"/>
    </source>
</evidence>
<dbReference type="EMBL" id="DVLP01000271">
    <property type="protein sequence ID" value="HIT75716.1"/>
    <property type="molecule type" value="Genomic_DNA"/>
</dbReference>
<dbReference type="Pfam" id="PF13177">
    <property type="entry name" value="DNA_pol3_delta2"/>
    <property type="match status" value="1"/>
</dbReference>
<dbReference type="PANTHER" id="PTHR11669:SF8">
    <property type="entry name" value="DNA POLYMERASE III SUBUNIT DELTA"/>
    <property type="match status" value="1"/>
</dbReference>
<organism evidence="2 3">
    <name type="scientific">Candidatus Avipropionibacterium avicola</name>
    <dbReference type="NCBI Taxonomy" id="2840701"/>
    <lineage>
        <taxon>Bacteria</taxon>
        <taxon>Bacillati</taxon>
        <taxon>Actinomycetota</taxon>
        <taxon>Actinomycetes</taxon>
        <taxon>Propionibacteriales</taxon>
        <taxon>Propionibacteriaceae</taxon>
        <taxon>Propionibacteriaceae incertae sedis</taxon>
        <taxon>Candidatus Avipropionibacterium</taxon>
    </lineage>
</organism>
<dbReference type="GO" id="GO:0008408">
    <property type="term" value="F:3'-5' exonuclease activity"/>
    <property type="evidence" value="ECO:0007669"/>
    <property type="project" value="InterPro"/>
</dbReference>